<reference evidence="9" key="2">
    <citation type="submission" date="2024-06" db="EMBL/GenBank/DDBJ databases">
        <authorList>
            <person name="Petrova K.O."/>
            <person name="Toshchakov S.V."/>
            <person name="Boltjanskaja Y.V."/>
            <person name="Kevbrin V."/>
        </authorList>
    </citation>
    <scope>NUCLEOTIDE SEQUENCE</scope>
    <source>
        <strain evidence="9">Z-910T</strain>
    </source>
</reference>
<protein>
    <recommendedName>
        <fullName evidence="5">tRNA pseudouridine synthase B</fullName>
        <ecNumber evidence="5">5.4.99.25</ecNumber>
    </recommendedName>
    <alternativeName>
        <fullName evidence="5">tRNA pseudouridine(55) synthase</fullName>
        <shortName evidence="5">Psi55 synthase</shortName>
    </alternativeName>
    <alternativeName>
        <fullName evidence="5">tRNA pseudouridylate synthase</fullName>
    </alternativeName>
    <alternativeName>
        <fullName evidence="5">tRNA-uridine isomerase</fullName>
    </alternativeName>
</protein>
<dbReference type="AlphaFoldDB" id="A0AAU7VQB6"/>
<sequence length="289" mass="32080">MNGILNVLKPPGKTSHQVVAEIRKKLGIKKVGHTGTLDPNAAGVLPICVGKATRVSQYVLDFDKVYRAEVTLGKTSDTGDLYGNVIEKELPDNFSLSKNELNNILEKFTGEINQTPPMASAIKVKGKKLYEYYRQGEEVDIPTRKVKIYNIKLLEKPFDCKKFYIDVTCSKGTYIRTLCTDIGESIGTSGVMSFLLRTKVGPFEIDTAIPLSKIKRENVFDIMLPIDSALVHFPKLVLNEPSSDSIIHGRKVAINSEVKGVARVYNTAGEFLALARVKNNVLIPEKVYF</sequence>
<dbReference type="InterPro" id="IPR032819">
    <property type="entry name" value="TruB_C"/>
</dbReference>
<proteinExistence type="inferred from homology"/>
<comment type="similarity">
    <text evidence="2 5">Belongs to the pseudouridine synthase TruB family. Type 1 subfamily.</text>
</comment>
<dbReference type="PANTHER" id="PTHR13767:SF2">
    <property type="entry name" value="PSEUDOURIDYLATE SYNTHASE TRUB1"/>
    <property type="match status" value="1"/>
</dbReference>
<evidence type="ECO:0000256" key="4">
    <source>
        <dbReference type="ARBA" id="ARBA00023235"/>
    </source>
</evidence>
<dbReference type="FunFam" id="3.30.2350.10:FF:000011">
    <property type="entry name" value="tRNA pseudouridine synthase B"/>
    <property type="match status" value="1"/>
</dbReference>
<feature type="domain" description="Pseudouridine synthase II N-terminal" evidence="6">
    <location>
        <begin position="23"/>
        <end position="175"/>
    </location>
</feature>
<evidence type="ECO:0000259" key="8">
    <source>
        <dbReference type="Pfam" id="PF16198"/>
    </source>
</evidence>
<evidence type="ECO:0000313" key="9">
    <source>
        <dbReference type="EMBL" id="XBX76268.1"/>
    </source>
</evidence>
<name>A0AAU7VQB6_9FIRM</name>
<dbReference type="HAMAP" id="MF_01080">
    <property type="entry name" value="TruB_bact"/>
    <property type="match status" value="1"/>
</dbReference>
<organism evidence="9">
    <name type="scientific">Proteinivorax tanatarense</name>
    <dbReference type="NCBI Taxonomy" id="1260629"/>
    <lineage>
        <taxon>Bacteria</taxon>
        <taxon>Bacillati</taxon>
        <taxon>Bacillota</taxon>
        <taxon>Clostridia</taxon>
        <taxon>Eubacteriales</taxon>
        <taxon>Proteinivoracaceae</taxon>
        <taxon>Proteinivorax</taxon>
    </lineage>
</organism>
<dbReference type="InterPro" id="IPR015240">
    <property type="entry name" value="tRNA_sdUridine_synth_fam1_C"/>
</dbReference>
<dbReference type="GO" id="GO:0160148">
    <property type="term" value="F:tRNA pseudouridine(55) synthase activity"/>
    <property type="evidence" value="ECO:0007669"/>
    <property type="project" value="UniProtKB-EC"/>
</dbReference>
<evidence type="ECO:0000256" key="2">
    <source>
        <dbReference type="ARBA" id="ARBA00005642"/>
    </source>
</evidence>
<keyword evidence="3 5" id="KW-0819">tRNA processing</keyword>
<dbReference type="SUPFAM" id="SSF55120">
    <property type="entry name" value="Pseudouridine synthase"/>
    <property type="match status" value="1"/>
</dbReference>
<dbReference type="CDD" id="cd21152">
    <property type="entry name" value="PUA_TruB_bacterial"/>
    <property type="match status" value="1"/>
</dbReference>
<dbReference type="Pfam" id="PF09157">
    <property type="entry name" value="TruB-C_2"/>
    <property type="match status" value="1"/>
</dbReference>
<dbReference type="Pfam" id="PF01509">
    <property type="entry name" value="TruB_N"/>
    <property type="match status" value="1"/>
</dbReference>
<comment type="function">
    <text evidence="5">Responsible for synthesis of pseudouridine from uracil-55 in the psi GC loop of transfer RNAs.</text>
</comment>
<dbReference type="CDD" id="cd02573">
    <property type="entry name" value="PseudoU_synth_EcTruB"/>
    <property type="match status" value="1"/>
</dbReference>
<feature type="domain" description="tRNA pseudouridine synthase II TruB subfamily 1 C-terminal" evidence="7">
    <location>
        <begin position="234"/>
        <end position="286"/>
    </location>
</feature>
<dbReference type="InterPro" id="IPR002501">
    <property type="entry name" value="PsdUridine_synth_N"/>
</dbReference>
<dbReference type="GO" id="GO:0031119">
    <property type="term" value="P:tRNA pseudouridine synthesis"/>
    <property type="evidence" value="ECO:0007669"/>
    <property type="project" value="UniProtKB-UniRule"/>
</dbReference>
<evidence type="ECO:0000259" key="7">
    <source>
        <dbReference type="Pfam" id="PF09157"/>
    </source>
</evidence>
<reference evidence="9" key="1">
    <citation type="journal article" date="2013" name="Extremophiles">
        <title>Proteinivorax tanatarense gen. nov., sp. nov., an anaerobic, haloalkaliphilic, proteolytic bacterium isolated from a decaying algal bloom, and proposal of Proteinivoraceae fam. nov.</title>
        <authorList>
            <person name="Kevbrin V."/>
            <person name="Boltyanskaya Y."/>
            <person name="Zhilina T."/>
            <person name="Kolganova T."/>
            <person name="Lavrentjeva E."/>
            <person name="Kuznetsov B."/>
        </authorList>
    </citation>
    <scope>NUCLEOTIDE SEQUENCE</scope>
    <source>
        <strain evidence="9">Z-910T</strain>
    </source>
</reference>
<feature type="domain" description="tRNA pseudouridylate synthase B C-terminal" evidence="8">
    <location>
        <begin position="176"/>
        <end position="230"/>
    </location>
</feature>
<feature type="active site" description="Nucleophile" evidence="5">
    <location>
        <position position="38"/>
    </location>
</feature>
<dbReference type="EC" id="5.4.99.25" evidence="5"/>
<evidence type="ECO:0000256" key="3">
    <source>
        <dbReference type="ARBA" id="ARBA00022694"/>
    </source>
</evidence>
<evidence type="ECO:0000256" key="1">
    <source>
        <dbReference type="ARBA" id="ARBA00000385"/>
    </source>
</evidence>
<keyword evidence="4 5" id="KW-0413">Isomerase</keyword>
<dbReference type="Gene3D" id="3.30.2350.10">
    <property type="entry name" value="Pseudouridine synthase"/>
    <property type="match status" value="1"/>
</dbReference>
<dbReference type="InterPro" id="IPR014780">
    <property type="entry name" value="tRNA_psdUridine_synth_TruB"/>
</dbReference>
<dbReference type="NCBIfam" id="TIGR00431">
    <property type="entry name" value="TruB"/>
    <property type="match status" value="1"/>
</dbReference>
<dbReference type="RefSeq" id="WP_350345002.1">
    <property type="nucleotide sequence ID" value="NZ_CP158367.1"/>
</dbReference>
<evidence type="ECO:0000256" key="5">
    <source>
        <dbReference type="HAMAP-Rule" id="MF_01080"/>
    </source>
</evidence>
<dbReference type="GO" id="GO:0003723">
    <property type="term" value="F:RNA binding"/>
    <property type="evidence" value="ECO:0007669"/>
    <property type="project" value="InterPro"/>
</dbReference>
<dbReference type="GO" id="GO:1990481">
    <property type="term" value="P:mRNA pseudouridine synthesis"/>
    <property type="evidence" value="ECO:0007669"/>
    <property type="project" value="TreeGrafter"/>
</dbReference>
<accession>A0AAU7VQB6</accession>
<dbReference type="PANTHER" id="PTHR13767">
    <property type="entry name" value="TRNA-PSEUDOURIDINE SYNTHASE"/>
    <property type="match status" value="1"/>
</dbReference>
<comment type="catalytic activity">
    <reaction evidence="1 5">
        <text>uridine(55) in tRNA = pseudouridine(55) in tRNA</text>
        <dbReference type="Rhea" id="RHEA:42532"/>
        <dbReference type="Rhea" id="RHEA-COMP:10101"/>
        <dbReference type="Rhea" id="RHEA-COMP:10102"/>
        <dbReference type="ChEBI" id="CHEBI:65314"/>
        <dbReference type="ChEBI" id="CHEBI:65315"/>
        <dbReference type="EC" id="5.4.99.25"/>
    </reaction>
</comment>
<dbReference type="InterPro" id="IPR020103">
    <property type="entry name" value="PsdUridine_synth_cat_dom_sf"/>
</dbReference>
<dbReference type="Pfam" id="PF16198">
    <property type="entry name" value="TruB_C_2"/>
    <property type="match status" value="1"/>
</dbReference>
<gene>
    <name evidence="5 9" type="primary">truB</name>
    <name evidence="9" type="ORF">PRVXT_001451</name>
</gene>
<dbReference type="EMBL" id="CP158367">
    <property type="protein sequence ID" value="XBX76268.1"/>
    <property type="molecule type" value="Genomic_DNA"/>
</dbReference>
<evidence type="ECO:0000259" key="6">
    <source>
        <dbReference type="Pfam" id="PF01509"/>
    </source>
</evidence>